<dbReference type="Pfam" id="PF05231">
    <property type="entry name" value="MASE1"/>
    <property type="match status" value="1"/>
</dbReference>
<dbReference type="CDD" id="cd00156">
    <property type="entry name" value="REC"/>
    <property type="match status" value="1"/>
</dbReference>
<keyword evidence="4" id="KW-1003">Cell membrane</keyword>
<dbReference type="CDD" id="cd00130">
    <property type="entry name" value="PAS"/>
    <property type="match status" value="1"/>
</dbReference>
<dbReference type="EMBL" id="VZRA01000006">
    <property type="protein sequence ID" value="KAB0668713.1"/>
    <property type="molecule type" value="Genomic_DNA"/>
</dbReference>
<dbReference type="Gene3D" id="3.30.450.20">
    <property type="entry name" value="PAS domain"/>
    <property type="match status" value="1"/>
</dbReference>
<dbReference type="NCBIfam" id="TIGR00229">
    <property type="entry name" value="sensory_box"/>
    <property type="match status" value="1"/>
</dbReference>
<evidence type="ECO:0000256" key="3">
    <source>
        <dbReference type="ARBA" id="ARBA00012438"/>
    </source>
</evidence>
<dbReference type="SMART" id="SM00387">
    <property type="entry name" value="HATPase_c"/>
    <property type="match status" value="1"/>
</dbReference>
<gene>
    <name evidence="13" type="ORF">F6V30_15355</name>
</gene>
<keyword evidence="14" id="KW-1185">Reference proteome</keyword>
<dbReference type="InterPro" id="IPR001789">
    <property type="entry name" value="Sig_transdc_resp-reg_receiver"/>
</dbReference>
<feature type="transmembrane region" description="Helical" evidence="10">
    <location>
        <begin position="51"/>
        <end position="68"/>
    </location>
</feature>
<dbReference type="CDD" id="cd00082">
    <property type="entry name" value="HisKA"/>
    <property type="match status" value="1"/>
</dbReference>
<dbReference type="Gene3D" id="3.40.50.2300">
    <property type="match status" value="1"/>
</dbReference>
<evidence type="ECO:0000256" key="6">
    <source>
        <dbReference type="ARBA" id="ARBA00022692"/>
    </source>
</evidence>
<evidence type="ECO:0000256" key="8">
    <source>
        <dbReference type="ARBA" id="ARBA00023136"/>
    </source>
</evidence>
<comment type="caution">
    <text evidence="13">The sequence shown here is derived from an EMBL/GenBank/DDBJ whole genome shotgun (WGS) entry which is preliminary data.</text>
</comment>
<organism evidence="13 14">
    <name type="scientific">Oryzomonas sagensis</name>
    <dbReference type="NCBI Taxonomy" id="2603857"/>
    <lineage>
        <taxon>Bacteria</taxon>
        <taxon>Pseudomonadati</taxon>
        <taxon>Thermodesulfobacteriota</taxon>
        <taxon>Desulfuromonadia</taxon>
        <taxon>Geobacterales</taxon>
        <taxon>Geobacteraceae</taxon>
        <taxon>Oryzomonas</taxon>
    </lineage>
</organism>
<dbReference type="InterPro" id="IPR003594">
    <property type="entry name" value="HATPase_dom"/>
</dbReference>
<keyword evidence="7 10" id="KW-1133">Transmembrane helix</keyword>
<dbReference type="PRINTS" id="PR00344">
    <property type="entry name" value="BCTRLSENSOR"/>
</dbReference>
<dbReference type="InterPro" id="IPR000014">
    <property type="entry name" value="PAS"/>
</dbReference>
<dbReference type="Proteomes" id="UP000798046">
    <property type="component" value="Unassembled WGS sequence"/>
</dbReference>
<dbReference type="Pfam" id="PF13426">
    <property type="entry name" value="PAS_9"/>
    <property type="match status" value="1"/>
</dbReference>
<dbReference type="InterPro" id="IPR036097">
    <property type="entry name" value="HisK_dim/P_sf"/>
</dbReference>
<feature type="transmembrane region" description="Helical" evidence="10">
    <location>
        <begin position="237"/>
        <end position="266"/>
    </location>
</feature>
<evidence type="ECO:0000256" key="2">
    <source>
        <dbReference type="ARBA" id="ARBA00004651"/>
    </source>
</evidence>
<evidence type="ECO:0000259" key="11">
    <source>
        <dbReference type="PROSITE" id="PS50109"/>
    </source>
</evidence>
<dbReference type="EC" id="2.7.13.3" evidence="3"/>
<dbReference type="SMART" id="SM00448">
    <property type="entry name" value="REC"/>
    <property type="match status" value="1"/>
</dbReference>
<evidence type="ECO:0000256" key="4">
    <source>
        <dbReference type="ARBA" id="ARBA00022475"/>
    </source>
</evidence>
<evidence type="ECO:0000256" key="7">
    <source>
        <dbReference type="ARBA" id="ARBA00022989"/>
    </source>
</evidence>
<dbReference type="PANTHER" id="PTHR43065:SF42">
    <property type="entry name" value="TWO-COMPONENT SENSOR PPRA"/>
    <property type="match status" value="1"/>
</dbReference>
<dbReference type="SUPFAM" id="SSF55785">
    <property type="entry name" value="PYP-like sensor domain (PAS domain)"/>
    <property type="match status" value="1"/>
</dbReference>
<feature type="domain" description="Response regulatory" evidence="12">
    <location>
        <begin position="715"/>
        <end position="830"/>
    </location>
</feature>
<dbReference type="Pfam" id="PF00072">
    <property type="entry name" value="Response_reg"/>
    <property type="match status" value="1"/>
</dbReference>
<dbReference type="InterPro" id="IPR007895">
    <property type="entry name" value="MASE1"/>
</dbReference>
<dbReference type="InterPro" id="IPR005467">
    <property type="entry name" value="His_kinase_dom"/>
</dbReference>
<dbReference type="SUPFAM" id="SSF47384">
    <property type="entry name" value="Homodimeric domain of signal transducing histidine kinase"/>
    <property type="match status" value="1"/>
</dbReference>
<dbReference type="SUPFAM" id="SSF52172">
    <property type="entry name" value="CheY-like"/>
    <property type="match status" value="1"/>
</dbReference>
<dbReference type="PROSITE" id="PS50109">
    <property type="entry name" value="HIS_KIN"/>
    <property type="match status" value="1"/>
</dbReference>
<dbReference type="PANTHER" id="PTHR43065">
    <property type="entry name" value="SENSOR HISTIDINE KINASE"/>
    <property type="match status" value="1"/>
</dbReference>
<protein>
    <recommendedName>
        <fullName evidence="3">histidine kinase</fullName>
        <ecNumber evidence="3">2.7.13.3</ecNumber>
    </recommendedName>
</protein>
<feature type="transmembrane region" description="Helical" evidence="10">
    <location>
        <begin position="170"/>
        <end position="189"/>
    </location>
</feature>
<keyword evidence="5 9" id="KW-0597">Phosphoprotein</keyword>
<evidence type="ECO:0000256" key="10">
    <source>
        <dbReference type="SAM" id="Phobius"/>
    </source>
</evidence>
<dbReference type="InterPro" id="IPR003661">
    <property type="entry name" value="HisK_dim/P_dom"/>
</dbReference>
<feature type="transmembrane region" description="Helical" evidence="10">
    <location>
        <begin position="210"/>
        <end position="231"/>
    </location>
</feature>
<comment type="catalytic activity">
    <reaction evidence="1">
        <text>ATP + protein L-histidine = ADP + protein N-phospho-L-histidine.</text>
        <dbReference type="EC" id="2.7.13.3"/>
    </reaction>
</comment>
<reference evidence="13 14" key="1">
    <citation type="journal article" date="2020" name="Microorganisms">
        <title>Description of Three Novel Members in the Family Geobacteraceae, Oryzomonas japonicum gen. nov., sp. nov., Oryzomonas sagensis sp. nov., and Oryzomonas ruber sp. nov.</title>
        <authorList>
            <person name="Xu Z."/>
            <person name="Masuda Y."/>
            <person name="Hayakawa C."/>
            <person name="Ushijima N."/>
            <person name="Kawano K."/>
            <person name="Shiratori Y."/>
            <person name="Senoo K."/>
            <person name="Itoh H."/>
        </authorList>
    </citation>
    <scope>NUCLEOTIDE SEQUENCE [LARGE SCALE GENOMIC DNA]</scope>
    <source>
        <strain evidence="13 14">Red100</strain>
    </source>
</reference>
<dbReference type="SMART" id="SM00091">
    <property type="entry name" value="PAS"/>
    <property type="match status" value="1"/>
</dbReference>
<keyword evidence="8 10" id="KW-0472">Membrane</keyword>
<dbReference type="PROSITE" id="PS50110">
    <property type="entry name" value="RESPONSE_REGULATORY"/>
    <property type="match status" value="1"/>
</dbReference>
<dbReference type="Gene3D" id="3.30.565.10">
    <property type="entry name" value="Histidine kinase-like ATPase, C-terminal domain"/>
    <property type="match status" value="1"/>
</dbReference>
<dbReference type="InterPro" id="IPR004358">
    <property type="entry name" value="Sig_transdc_His_kin-like_C"/>
</dbReference>
<feature type="domain" description="Histidine kinase" evidence="11">
    <location>
        <begin position="470"/>
        <end position="695"/>
    </location>
</feature>
<evidence type="ECO:0000313" key="14">
    <source>
        <dbReference type="Proteomes" id="UP000798046"/>
    </source>
</evidence>
<dbReference type="InterPro" id="IPR036890">
    <property type="entry name" value="HATPase_C_sf"/>
</dbReference>
<sequence>MDMMTSNNELSPKSSIDSKPGSDFALQVVIIGLAYFTANKIALLFPDAERVLAAVWPAAGVGLAALLLSPRQIWPKTLIVIFAAGNSANLISGRPLINSLCFMTANCLESYCSAWLITRWCGDNITFSRVKEILALICASTLVNAFTATVSSAFAVIVGINSFQTFWSTWWVSDGLGLLIVTPAIVTLFRPHIINKKTLRLSRLAETACYFVVIIMFSLDAFNNNIVLLHIDRFPFLLFAVIAWGALRLNISAVAGSILILAIIAATGDTISRGPLIWGGNTPPERLLNVQMFIGILAATGLFLSASFAEARKAVQSERETGKRFRALIEQAPEAILIFEVDQLMLVDANPAAEKLFDCSRNVLIQGGLQRFYTMGQSDGQLIAELIEDHNQQVISGKIVTFEQQVQTAEGRFRLCEVHLVRLPSEHDNLIRASFIDITERKRVEEERIGLEKQLLHAQKLESLGVLAGGIAHDFNNLLMAIMGNADMALMRLSKESPAVENLRKIEQASARAADLAKQMLAYSGKGKFVVEPLDLNNLVEEMWHMLEVSISKKAVLRLNPYHPLPAVEADATQIRQIIMNLVINASEAIGDKSGIIAVTTGCLECNEIYLQGTWLTDAIHEGLYVYLEIADTGCGMDKETQDKIFDPFFTTKFAGRGLGMAAVLGIVRGHKGAIKVYSELNKGTTFKILLPASDRPAELFNGDSGHDDWHGEGTVLLVDDEETVRGIGTDMLKGLGFEVITANDGHVALDKYRDNPGITLVILDLTMPHMDGEQCFRELRQLDSKVKVIMSSGFSEQEVAQKFAGKGLAGFIQKPYKLSMLREEIKKVTAAHIKMS</sequence>
<evidence type="ECO:0000256" key="1">
    <source>
        <dbReference type="ARBA" id="ARBA00000085"/>
    </source>
</evidence>
<dbReference type="InterPro" id="IPR035965">
    <property type="entry name" value="PAS-like_dom_sf"/>
</dbReference>
<proteinExistence type="predicted"/>
<keyword evidence="6 10" id="KW-0812">Transmembrane</keyword>
<dbReference type="Gene3D" id="1.10.287.130">
    <property type="match status" value="1"/>
</dbReference>
<evidence type="ECO:0000259" key="12">
    <source>
        <dbReference type="PROSITE" id="PS50110"/>
    </source>
</evidence>
<feature type="modified residue" description="4-aspartylphosphate" evidence="9">
    <location>
        <position position="765"/>
    </location>
</feature>
<evidence type="ECO:0000256" key="5">
    <source>
        <dbReference type="ARBA" id="ARBA00022553"/>
    </source>
</evidence>
<dbReference type="SUPFAM" id="SSF55874">
    <property type="entry name" value="ATPase domain of HSP90 chaperone/DNA topoisomerase II/histidine kinase"/>
    <property type="match status" value="1"/>
</dbReference>
<dbReference type="Pfam" id="PF02518">
    <property type="entry name" value="HATPase_c"/>
    <property type="match status" value="1"/>
</dbReference>
<dbReference type="InterPro" id="IPR011006">
    <property type="entry name" value="CheY-like_superfamily"/>
</dbReference>
<feature type="transmembrane region" description="Helical" evidence="10">
    <location>
        <begin position="24"/>
        <end position="45"/>
    </location>
</feature>
<accession>A0ABQ6TKX9</accession>
<evidence type="ECO:0000313" key="13">
    <source>
        <dbReference type="EMBL" id="KAB0668713.1"/>
    </source>
</evidence>
<evidence type="ECO:0000256" key="9">
    <source>
        <dbReference type="PROSITE-ProRule" id="PRU00169"/>
    </source>
</evidence>
<name>A0ABQ6TKX9_9BACT</name>
<comment type="subcellular location">
    <subcellularLocation>
        <location evidence="2">Cell membrane</location>
        <topology evidence="2">Multi-pass membrane protein</topology>
    </subcellularLocation>
</comment>
<feature type="transmembrane region" description="Helical" evidence="10">
    <location>
        <begin position="133"/>
        <end position="158"/>
    </location>
</feature>
<feature type="transmembrane region" description="Helical" evidence="10">
    <location>
        <begin position="287"/>
        <end position="309"/>
    </location>
</feature>